<dbReference type="Pfam" id="PF07929">
    <property type="entry name" value="PRiA4_ORF3"/>
    <property type="match status" value="1"/>
</dbReference>
<evidence type="ECO:0000313" key="3">
    <source>
        <dbReference type="Proteomes" id="UP001141259"/>
    </source>
</evidence>
<dbReference type="InterPro" id="IPR024047">
    <property type="entry name" value="MM3350-like_sf"/>
</dbReference>
<gene>
    <name evidence="2" type="ORF">NZH93_38200</name>
</gene>
<sequence>MARTHSFGQLARAIDIAFARWDLAHMHMFTLFGGACISALNHWDGDEPEGTMDSAKTKFGKLKPGDQFAYVFDFGDEWAHVCTVGAERVDPLELLGYIPDGPTPYWGWGTLPDQYGRGWDDDGDVAPKPPKPVLGDLPPILPLWGKRRRAARGRA</sequence>
<dbReference type="InterPro" id="IPR012912">
    <property type="entry name" value="Plasmid_pRiA4b_Orf3-like"/>
</dbReference>
<dbReference type="EMBL" id="JANYMP010000026">
    <property type="protein sequence ID" value="MCS7482713.1"/>
    <property type="molecule type" value="Genomic_DNA"/>
</dbReference>
<feature type="domain" description="Plasmid pRiA4b Orf3-like" evidence="1">
    <location>
        <begin position="4"/>
        <end position="85"/>
    </location>
</feature>
<protein>
    <submittedName>
        <fullName evidence="2">Plasmid pRiA4b ORF-3 family protein</fullName>
    </submittedName>
</protein>
<proteinExistence type="predicted"/>
<organism evidence="2 3">
    <name type="scientific">Umezawaea endophytica</name>
    <dbReference type="NCBI Taxonomy" id="1654476"/>
    <lineage>
        <taxon>Bacteria</taxon>
        <taxon>Bacillati</taxon>
        <taxon>Actinomycetota</taxon>
        <taxon>Actinomycetes</taxon>
        <taxon>Pseudonocardiales</taxon>
        <taxon>Pseudonocardiaceae</taxon>
        <taxon>Umezawaea</taxon>
    </lineage>
</organism>
<dbReference type="RefSeq" id="WP_259628179.1">
    <property type="nucleotide sequence ID" value="NZ_JANYMP010000026.1"/>
</dbReference>
<evidence type="ECO:0000259" key="1">
    <source>
        <dbReference type="Pfam" id="PF07929"/>
    </source>
</evidence>
<dbReference type="Proteomes" id="UP001141259">
    <property type="component" value="Unassembled WGS sequence"/>
</dbReference>
<comment type="caution">
    <text evidence="2">The sequence shown here is derived from an EMBL/GenBank/DDBJ whole genome shotgun (WGS) entry which is preliminary data.</text>
</comment>
<name>A0A9X3A5W3_9PSEU</name>
<evidence type="ECO:0000313" key="2">
    <source>
        <dbReference type="EMBL" id="MCS7482713.1"/>
    </source>
</evidence>
<dbReference type="Gene3D" id="3.10.290.30">
    <property type="entry name" value="MM3350-like"/>
    <property type="match status" value="1"/>
</dbReference>
<dbReference type="SUPFAM" id="SSF159941">
    <property type="entry name" value="MM3350-like"/>
    <property type="match status" value="1"/>
</dbReference>
<reference evidence="2" key="1">
    <citation type="submission" date="2022-08" db="EMBL/GenBank/DDBJ databases">
        <authorList>
            <person name="Tistechok S."/>
            <person name="Samborskyy M."/>
            <person name="Roman I."/>
        </authorList>
    </citation>
    <scope>NUCLEOTIDE SEQUENCE</scope>
    <source>
        <strain evidence="2">DSM 103496</strain>
    </source>
</reference>
<keyword evidence="3" id="KW-1185">Reference proteome</keyword>
<accession>A0A9X3A5W3</accession>
<dbReference type="AlphaFoldDB" id="A0A9X3A5W3"/>